<dbReference type="GO" id="GO:0005829">
    <property type="term" value="C:cytosol"/>
    <property type="evidence" value="ECO:0007669"/>
    <property type="project" value="TreeGrafter"/>
</dbReference>
<feature type="chain" id="PRO_5042325317" description="S-adenosylmethionine decarboxylase beta chain" evidence="17">
    <location>
        <begin position="1"/>
        <end position="79"/>
    </location>
</feature>
<keyword evidence="19" id="KW-1185">Reference proteome</keyword>
<feature type="active site" description="Schiff-base intermediate with substrate; via pyruvic acid" evidence="13">
    <location>
        <position position="80"/>
    </location>
</feature>
<reference evidence="18 19" key="1">
    <citation type="journal article" date="2013" name="MBio">
        <title>Genome sequencing of the plant pathogen Taphrina deformans, the causal agent of peach leaf curl.</title>
        <authorList>
            <person name="Cisse O.H."/>
            <person name="Almeida J.M.G.C.F."/>
            <person name="Fonseca A."/>
            <person name="Kumar A.A."/>
            <person name="Salojaervi J."/>
            <person name="Overmyer K."/>
            <person name="Hauser P.M."/>
            <person name="Pagni M."/>
        </authorList>
    </citation>
    <scope>NUCLEOTIDE SEQUENCE [LARGE SCALE GENOMIC DNA]</scope>
    <source>
        <strain evidence="19">PYCC 5710 / ATCC 11124 / CBS 356.35 / IMI 108563 / JCM 9778 / NBRC 8474</strain>
    </source>
</reference>
<feature type="binding site" evidence="14">
    <location>
        <position position="79"/>
    </location>
    <ligand>
        <name>substrate</name>
    </ligand>
</feature>
<dbReference type="VEuPathDB" id="FungiDB:TAPDE_002642"/>
<evidence type="ECO:0000313" key="19">
    <source>
        <dbReference type="Proteomes" id="UP000013776"/>
    </source>
</evidence>
<evidence type="ECO:0000256" key="3">
    <source>
        <dbReference type="ARBA" id="ARBA00022691"/>
    </source>
</evidence>
<dbReference type="SUPFAM" id="SSF56276">
    <property type="entry name" value="S-adenosylmethionine decarboxylase"/>
    <property type="match status" value="1"/>
</dbReference>
<comment type="similarity">
    <text evidence="2 12">Belongs to the eukaryotic AdoMetDC family.</text>
</comment>
<evidence type="ECO:0000256" key="9">
    <source>
        <dbReference type="ARBA" id="ARBA00023239"/>
    </source>
</evidence>
<evidence type="ECO:0000313" key="18">
    <source>
        <dbReference type="EMBL" id="CCG82608.1"/>
    </source>
</evidence>
<accession>R4XA02</accession>
<dbReference type="PROSITE" id="PS01336">
    <property type="entry name" value="ADOMETDC"/>
    <property type="match status" value="1"/>
</dbReference>
<evidence type="ECO:0000256" key="12">
    <source>
        <dbReference type="PIRNR" id="PIRNR001355"/>
    </source>
</evidence>
<evidence type="ECO:0000256" key="1">
    <source>
        <dbReference type="ARBA" id="ARBA00004911"/>
    </source>
</evidence>
<dbReference type="InterPro" id="IPR001985">
    <property type="entry name" value="S-AdoMet_decarboxylase_euk"/>
</dbReference>
<dbReference type="STRING" id="1097556.R4XA02"/>
<evidence type="ECO:0000256" key="10">
    <source>
        <dbReference type="ARBA" id="ARBA00023270"/>
    </source>
</evidence>
<dbReference type="EC" id="4.1.1.50" evidence="12"/>
<evidence type="ECO:0000256" key="7">
    <source>
        <dbReference type="ARBA" id="ARBA00023115"/>
    </source>
</evidence>
<comment type="caution">
    <text evidence="18">The sequence shown here is derived from an EMBL/GenBank/DDBJ whole genome shotgun (WGS) entry which is preliminary data.</text>
</comment>
<evidence type="ECO:0000256" key="15">
    <source>
        <dbReference type="PIRSR" id="PIRSR001355-3"/>
    </source>
</evidence>
<dbReference type="PANTHER" id="PTHR11570:SF0">
    <property type="entry name" value="S-ADENOSYLMETHIONINE DECARBOXYLASE PROENZYME"/>
    <property type="match status" value="1"/>
</dbReference>
<dbReference type="AlphaFoldDB" id="R4XA02"/>
<evidence type="ECO:0000256" key="5">
    <source>
        <dbReference type="ARBA" id="ARBA00022813"/>
    </source>
</evidence>
<keyword evidence="3 12" id="KW-0949">S-adenosyl-L-methionine</keyword>
<dbReference type="OrthoDB" id="1068353at2759"/>
<comment type="cofactor">
    <cofactor evidence="12">
        <name>pyruvate</name>
        <dbReference type="ChEBI" id="CHEBI:15361"/>
    </cofactor>
    <text evidence="12">Binds 1 pyruvoyl group covalently per subunit.</text>
</comment>
<dbReference type="UniPathway" id="UPA00331">
    <property type="reaction ID" value="UER00451"/>
</dbReference>
<evidence type="ECO:0000256" key="11">
    <source>
        <dbReference type="ARBA" id="ARBA00023317"/>
    </source>
</evidence>
<feature type="modified residue" description="Pyruvic acid (Ser); by autocatalysis" evidence="15">
    <location>
        <position position="80"/>
    </location>
</feature>
<keyword evidence="4 12" id="KW-0210">Decarboxylase</keyword>
<dbReference type="eggNOG" id="KOG0788">
    <property type="taxonomic scope" value="Eukaryota"/>
</dbReference>
<evidence type="ECO:0000256" key="6">
    <source>
        <dbReference type="ARBA" id="ARBA00023066"/>
    </source>
</evidence>
<keyword evidence="8 12" id="KW-0865">Zymogen</keyword>
<keyword evidence="5 16" id="KW-0068">Autocatalytic cleavage</keyword>
<dbReference type="PANTHER" id="PTHR11570">
    <property type="entry name" value="S-ADENOSYLMETHIONINE DECARBOXYLASE"/>
    <property type="match status" value="1"/>
</dbReference>
<evidence type="ECO:0000256" key="8">
    <source>
        <dbReference type="ARBA" id="ARBA00023145"/>
    </source>
</evidence>
<dbReference type="InterPro" id="IPR018166">
    <property type="entry name" value="S-AdoMet_deCO2ase_CS"/>
</dbReference>
<evidence type="ECO:0000256" key="17">
    <source>
        <dbReference type="PIRSR" id="PIRSR001355-5"/>
    </source>
</evidence>
<keyword evidence="10 12" id="KW-0704">Schiff base</keyword>
<evidence type="ECO:0000256" key="16">
    <source>
        <dbReference type="PIRSR" id="PIRSR001355-4"/>
    </source>
</evidence>
<feature type="active site" description="Proton donor; for catalytic activity" evidence="13">
    <location>
        <position position="94"/>
    </location>
</feature>
<keyword evidence="7 12" id="KW-0620">Polyamine biosynthesis</keyword>
<evidence type="ECO:0000256" key="13">
    <source>
        <dbReference type="PIRSR" id="PIRSR001355-1"/>
    </source>
</evidence>
<dbReference type="Gene3D" id="3.60.90.10">
    <property type="entry name" value="S-adenosylmethionine decarboxylase"/>
    <property type="match status" value="1"/>
</dbReference>
<keyword evidence="6 12" id="KW-0745">Spermidine biosynthesis</keyword>
<gene>
    <name evidence="18" type="ORF">TAPDE_002642</name>
</gene>
<dbReference type="InterPro" id="IPR048283">
    <property type="entry name" value="AdoMetDC-like"/>
</dbReference>
<comment type="catalytic activity">
    <reaction evidence="12">
        <text>S-adenosyl-L-methionine + H(+) = S-adenosyl 3-(methylsulfanyl)propylamine + CO2</text>
        <dbReference type="Rhea" id="RHEA:15981"/>
        <dbReference type="ChEBI" id="CHEBI:15378"/>
        <dbReference type="ChEBI" id="CHEBI:16526"/>
        <dbReference type="ChEBI" id="CHEBI:57443"/>
        <dbReference type="ChEBI" id="CHEBI:59789"/>
        <dbReference type="EC" id="4.1.1.50"/>
    </reaction>
</comment>
<feature type="binding site" evidence="14">
    <location>
        <position position="278"/>
    </location>
    <ligand>
        <name>substrate</name>
    </ligand>
</feature>
<dbReference type="NCBIfam" id="TIGR00535">
    <property type="entry name" value="SAM_DCase"/>
    <property type="match status" value="1"/>
</dbReference>
<keyword evidence="9 12" id="KW-0456">Lyase</keyword>
<evidence type="ECO:0000256" key="4">
    <source>
        <dbReference type="ARBA" id="ARBA00022793"/>
    </source>
</evidence>
<keyword evidence="11 12" id="KW-0670">Pyruvate</keyword>
<sequence length="376" mass="42414">MQMTTKTIVQDWSETGFEGPEKLLEVWFAPSPSSLPQSCQADGLKSVSRNVWEPMLDLVQCKILSVINAEEIDAYLLSESSMFVFPHKIILKTCGTTTLLAGLQKLLDIAVEYAGFPVDVKPWRVFYSRKNFMFPDAQKAPHKTWQDEMAYLDRHFESGSAYQIGPMNGDHWYLYIFSQEQAQVVATGHHTGSESFEDETLEILMTNLDHKQAKQFYKTTFNQIEGNQSTKDCVPKGTEYSAGANSEGHTLGMKSSKLSGLKAICCRTEASAWDSFLFDPLGYSANMVGGSKYATIHITPEPECSYASFETNMTGMVKDLPQVLDVFLPGNFTMTRFATKRDGATDDLQIAGYKRLDLIHYELAGYYLEFQNWRKI</sequence>
<feature type="active site" description="Proton acceptor; for processing activity" evidence="13">
    <location>
        <position position="297"/>
    </location>
</feature>
<organism evidence="18 19">
    <name type="scientific">Taphrina deformans (strain PYCC 5710 / ATCC 11124 / CBS 356.35 / IMI 108563 / JCM 9778 / NBRC 8474)</name>
    <name type="common">Peach leaf curl fungus</name>
    <name type="synonym">Lalaria deformans</name>
    <dbReference type="NCBI Taxonomy" id="1097556"/>
    <lineage>
        <taxon>Eukaryota</taxon>
        <taxon>Fungi</taxon>
        <taxon>Dikarya</taxon>
        <taxon>Ascomycota</taxon>
        <taxon>Taphrinomycotina</taxon>
        <taxon>Taphrinomycetes</taxon>
        <taxon>Taphrinales</taxon>
        <taxon>Taphrinaceae</taxon>
        <taxon>Taphrina</taxon>
    </lineage>
</organism>
<dbReference type="PIRSF" id="PIRSF001355">
    <property type="entry name" value="S-AdenosylMet_decarboxylase"/>
    <property type="match status" value="1"/>
</dbReference>
<feature type="binding site" evidence="14">
    <location>
        <position position="17"/>
    </location>
    <ligand>
        <name>substrate</name>
    </ligand>
</feature>
<evidence type="ECO:0000256" key="2">
    <source>
        <dbReference type="ARBA" id="ARBA00008466"/>
    </source>
</evidence>
<comment type="pathway">
    <text evidence="1 12">Amine and polyamine biosynthesis; S-adenosylmethioninamine biosynthesis; S-adenosylmethioninamine from S-adenosyl-L-methionine: step 1/1.</text>
</comment>
<feature type="active site" description="Proton acceptor; for processing activity" evidence="13">
    <location>
        <position position="284"/>
    </location>
</feature>
<proteinExistence type="inferred from homology"/>
<dbReference type="InterPro" id="IPR016067">
    <property type="entry name" value="S-AdoMet_deCO2ase_core"/>
</dbReference>
<evidence type="ECO:0000256" key="14">
    <source>
        <dbReference type="PIRSR" id="PIRSR001355-2"/>
    </source>
</evidence>
<dbReference type="GO" id="GO:0006597">
    <property type="term" value="P:spermine biosynthetic process"/>
    <property type="evidence" value="ECO:0007669"/>
    <property type="project" value="InterPro"/>
</dbReference>
<dbReference type="Proteomes" id="UP000013776">
    <property type="component" value="Unassembled WGS sequence"/>
</dbReference>
<feature type="site" description="Cleavage (non-hydrolytic); by autolysis" evidence="16">
    <location>
        <begin position="79"/>
        <end position="80"/>
    </location>
</feature>
<dbReference type="Pfam" id="PF01536">
    <property type="entry name" value="SAM_decarbox"/>
    <property type="match status" value="1"/>
</dbReference>
<name>R4XA02_TAPDE</name>
<feature type="binding site" evidence="14">
    <location>
        <position position="301"/>
    </location>
    <ligand>
        <name>substrate</name>
    </ligand>
</feature>
<dbReference type="GO" id="GO:0008295">
    <property type="term" value="P:spermidine biosynthetic process"/>
    <property type="evidence" value="ECO:0007669"/>
    <property type="project" value="UniProtKB-KW"/>
</dbReference>
<feature type="chain" id="PRO_5042325318" description="S-adenosylmethionine decarboxylase alpha chain" evidence="17">
    <location>
        <begin position="80"/>
        <end position="376"/>
    </location>
</feature>
<dbReference type="GO" id="GO:0004014">
    <property type="term" value="F:adenosylmethionine decarboxylase activity"/>
    <property type="evidence" value="ECO:0007669"/>
    <property type="project" value="UniProtKB-EC"/>
</dbReference>
<protein>
    <recommendedName>
        <fullName evidence="12">S-adenosylmethionine decarboxylase proenzyme</fullName>
        <ecNumber evidence="12">4.1.1.50</ecNumber>
    </recommendedName>
</protein>
<dbReference type="EMBL" id="CAHR02000093">
    <property type="protein sequence ID" value="CCG82608.1"/>
    <property type="molecule type" value="Genomic_DNA"/>
</dbReference>